<dbReference type="KEGG" id="gps:C427_2740"/>
<dbReference type="PROSITE" id="PS51257">
    <property type="entry name" value="PROKAR_LIPOPROTEIN"/>
    <property type="match status" value="1"/>
</dbReference>
<dbReference type="HOGENOM" id="CLU_100924_1_0_6"/>
<dbReference type="RefSeq" id="WP_007635387.1">
    <property type="nucleotide sequence ID" value="NC_020514.1"/>
</dbReference>
<dbReference type="STRING" id="1129794.C427_2740"/>
<reference evidence="2 3" key="1">
    <citation type="journal article" date="2013" name="Genome Announc.">
        <title>Complete Genome Sequence of Glaciecola psychrophila Strain 170T.</title>
        <authorList>
            <person name="Yin J."/>
            <person name="Chen J."/>
            <person name="Liu G."/>
            <person name="Yu Y."/>
            <person name="Song L."/>
            <person name="Wang X."/>
            <person name="Qu X."/>
        </authorList>
    </citation>
    <scope>NUCLEOTIDE SEQUENCE [LARGE SCALE GENOMIC DNA]</scope>
    <source>
        <strain evidence="2 3">170</strain>
    </source>
</reference>
<sequence length="213" mass="24555">MNIRICTILITLFLVGCSTFPDKLQLDDTTQLISYEDAASKAEEVKNKTLRWGGAIAKVENKPDYTVFEMVYYPLNGYGRPVSGEESMGRFRVRVNGFMDPMVYQVGRLMTFTAQLNGLEKGLVGEHDYVFPTASVNSYYLWKNVQRIDVSGVQLWPYRYWNSGYQNWNYPRHYRRNVIIRSSGGNNNHKIKSSRPSGATSYPKPVNIKRIER</sequence>
<name>K6ZJQ4_9ALTE</name>
<dbReference type="PIRSF" id="PIRSF004982">
    <property type="entry name" value="SlP"/>
    <property type="match status" value="1"/>
</dbReference>
<dbReference type="InterPro" id="IPR004658">
    <property type="entry name" value="OMP_Slp"/>
</dbReference>
<dbReference type="Pfam" id="PF03843">
    <property type="entry name" value="Slp"/>
    <property type="match status" value="1"/>
</dbReference>
<dbReference type="Proteomes" id="UP000011864">
    <property type="component" value="Chromosome"/>
</dbReference>
<dbReference type="PATRIC" id="fig|1129794.4.peg.2724"/>
<feature type="region of interest" description="Disordered" evidence="1">
    <location>
        <begin position="185"/>
        <end position="213"/>
    </location>
</feature>
<dbReference type="OrthoDB" id="5295757at2"/>
<gene>
    <name evidence="2" type="ORF">C427_2740</name>
</gene>
<proteinExistence type="predicted"/>
<dbReference type="GO" id="GO:0019867">
    <property type="term" value="C:outer membrane"/>
    <property type="evidence" value="ECO:0007669"/>
    <property type="project" value="InterPro"/>
</dbReference>
<dbReference type="eggNOG" id="COG3065">
    <property type="taxonomic scope" value="Bacteria"/>
</dbReference>
<keyword evidence="3" id="KW-1185">Reference proteome</keyword>
<evidence type="ECO:0000313" key="2">
    <source>
        <dbReference type="EMBL" id="AGH44849.1"/>
    </source>
</evidence>
<organism evidence="2 3">
    <name type="scientific">Paraglaciecola psychrophila 170</name>
    <dbReference type="NCBI Taxonomy" id="1129794"/>
    <lineage>
        <taxon>Bacteria</taxon>
        <taxon>Pseudomonadati</taxon>
        <taxon>Pseudomonadota</taxon>
        <taxon>Gammaproteobacteria</taxon>
        <taxon>Alteromonadales</taxon>
        <taxon>Alteromonadaceae</taxon>
        <taxon>Paraglaciecola</taxon>
    </lineage>
</organism>
<feature type="compositionally biased region" description="Polar residues" evidence="1">
    <location>
        <begin position="185"/>
        <end position="200"/>
    </location>
</feature>
<dbReference type="EMBL" id="CP003837">
    <property type="protein sequence ID" value="AGH44849.1"/>
    <property type="molecule type" value="Genomic_DNA"/>
</dbReference>
<evidence type="ECO:0000313" key="3">
    <source>
        <dbReference type="Proteomes" id="UP000011864"/>
    </source>
</evidence>
<keyword evidence="2" id="KW-0449">Lipoprotein</keyword>
<evidence type="ECO:0000256" key="1">
    <source>
        <dbReference type="SAM" id="MobiDB-lite"/>
    </source>
</evidence>
<protein>
    <submittedName>
        <fullName evidence="2">Slp family outer membrane lipoprotein</fullName>
    </submittedName>
</protein>
<dbReference type="PANTHER" id="PTHR37530:SF1">
    <property type="entry name" value="OUTER MEMBRANE PROTEIN SLP"/>
    <property type="match status" value="1"/>
</dbReference>
<dbReference type="PANTHER" id="PTHR37530">
    <property type="entry name" value="OUTER MEMBRANE PROTEIN SLP"/>
    <property type="match status" value="1"/>
</dbReference>
<accession>K6ZJQ4</accession>
<dbReference type="AlphaFoldDB" id="K6ZJQ4"/>
<dbReference type="NCBIfam" id="TIGR00752">
    <property type="entry name" value="slp"/>
    <property type="match status" value="1"/>
</dbReference>